<reference evidence="5 6" key="1">
    <citation type="submission" date="2017-12" db="EMBL/GenBank/DDBJ databases">
        <title>Hemimetabolous genomes reveal molecular basis of termite eusociality.</title>
        <authorList>
            <person name="Harrison M.C."/>
            <person name="Jongepier E."/>
            <person name="Robertson H.M."/>
            <person name="Arning N."/>
            <person name="Bitard-Feildel T."/>
            <person name="Chao H."/>
            <person name="Childers C.P."/>
            <person name="Dinh H."/>
            <person name="Doddapaneni H."/>
            <person name="Dugan S."/>
            <person name="Gowin J."/>
            <person name="Greiner C."/>
            <person name="Han Y."/>
            <person name="Hu H."/>
            <person name="Hughes D.S.T."/>
            <person name="Huylmans A.-K."/>
            <person name="Kemena C."/>
            <person name="Kremer L.P.M."/>
            <person name="Lee S.L."/>
            <person name="Lopez-Ezquerra A."/>
            <person name="Mallet L."/>
            <person name="Monroy-Kuhn J.M."/>
            <person name="Moser A."/>
            <person name="Murali S.C."/>
            <person name="Muzny D.M."/>
            <person name="Otani S."/>
            <person name="Piulachs M.-D."/>
            <person name="Poelchau M."/>
            <person name="Qu J."/>
            <person name="Schaub F."/>
            <person name="Wada-Katsumata A."/>
            <person name="Worley K.C."/>
            <person name="Xie Q."/>
            <person name="Ylla G."/>
            <person name="Poulsen M."/>
            <person name="Gibbs R.A."/>
            <person name="Schal C."/>
            <person name="Richards S."/>
            <person name="Belles X."/>
            <person name="Korb J."/>
            <person name="Bornberg-Bauer E."/>
        </authorList>
    </citation>
    <scope>NUCLEOTIDE SEQUENCE [LARGE SCALE GENOMIC DNA]</scope>
    <source>
        <tissue evidence="5">Whole body</tissue>
    </source>
</reference>
<evidence type="ECO:0000313" key="6">
    <source>
        <dbReference type="Proteomes" id="UP000235965"/>
    </source>
</evidence>
<dbReference type="EMBL" id="NEVH01020961">
    <property type="protein sequence ID" value="PNF20331.1"/>
    <property type="molecule type" value="Genomic_DNA"/>
</dbReference>
<evidence type="ECO:0000256" key="2">
    <source>
        <dbReference type="SAM" id="Phobius"/>
    </source>
</evidence>
<dbReference type="InParanoid" id="A0A2J7PVI1"/>
<dbReference type="InterPro" id="IPR032008">
    <property type="entry name" value="APD1-4_N"/>
</dbReference>
<dbReference type="InterPro" id="IPR032010">
    <property type="entry name" value="APD1-4_M"/>
</dbReference>
<dbReference type="Proteomes" id="UP000235965">
    <property type="component" value="Unassembled WGS sequence"/>
</dbReference>
<feature type="compositionally biased region" description="Basic residues" evidence="1">
    <location>
        <begin position="251"/>
        <end position="260"/>
    </location>
</feature>
<feature type="compositionally biased region" description="Polar residues" evidence="1">
    <location>
        <begin position="238"/>
        <end position="250"/>
    </location>
</feature>
<dbReference type="AlphaFoldDB" id="A0A2J7PVI1"/>
<dbReference type="Pfam" id="PF16041">
    <property type="entry name" value="APD1-4_M"/>
    <property type="match status" value="1"/>
</dbReference>
<dbReference type="Pfam" id="PF16040">
    <property type="entry name" value="APD1-4_N"/>
    <property type="match status" value="1"/>
</dbReference>
<name>A0A2J7PVI1_9NEOP</name>
<feature type="domain" description="E3 ubiquitin-protein ligase APD1-4 N-terminal" evidence="3">
    <location>
        <begin position="65"/>
        <end position="134"/>
    </location>
</feature>
<keyword evidence="2" id="KW-1133">Transmembrane helix</keyword>
<gene>
    <name evidence="5" type="ORF">B7P43_G13206</name>
</gene>
<proteinExistence type="predicted"/>
<dbReference type="PANTHER" id="PTHR39077:SF2">
    <property type="entry name" value="E3 UBIQUITIN-PROTEIN LIGASE APD1-4 MIDDLE DOMAIN-CONTAINING PROTEIN"/>
    <property type="match status" value="1"/>
</dbReference>
<feature type="transmembrane region" description="Helical" evidence="2">
    <location>
        <begin position="485"/>
        <end position="504"/>
    </location>
</feature>
<feature type="transmembrane region" description="Helical" evidence="2">
    <location>
        <begin position="7"/>
        <end position="28"/>
    </location>
</feature>
<organism evidence="5 6">
    <name type="scientific">Cryptotermes secundus</name>
    <dbReference type="NCBI Taxonomy" id="105785"/>
    <lineage>
        <taxon>Eukaryota</taxon>
        <taxon>Metazoa</taxon>
        <taxon>Ecdysozoa</taxon>
        <taxon>Arthropoda</taxon>
        <taxon>Hexapoda</taxon>
        <taxon>Insecta</taxon>
        <taxon>Pterygota</taxon>
        <taxon>Neoptera</taxon>
        <taxon>Polyneoptera</taxon>
        <taxon>Dictyoptera</taxon>
        <taxon>Blattodea</taxon>
        <taxon>Blattoidea</taxon>
        <taxon>Termitoidae</taxon>
        <taxon>Kalotermitidae</taxon>
        <taxon>Cryptotermitinae</taxon>
        <taxon>Cryptotermes</taxon>
    </lineage>
</organism>
<evidence type="ECO:0000259" key="4">
    <source>
        <dbReference type="Pfam" id="PF16041"/>
    </source>
</evidence>
<keyword evidence="6" id="KW-1185">Reference proteome</keyword>
<evidence type="ECO:0000256" key="1">
    <source>
        <dbReference type="SAM" id="MobiDB-lite"/>
    </source>
</evidence>
<comment type="caution">
    <text evidence="5">The sequence shown here is derived from an EMBL/GenBank/DDBJ whole genome shotgun (WGS) entry which is preliminary data.</text>
</comment>
<protein>
    <recommendedName>
        <fullName evidence="7">E3 ubiquitin-protein ligase APD1-4 middle domain-containing protein</fullName>
    </recommendedName>
</protein>
<accession>A0A2J7PVI1</accession>
<sequence>MHGARRVIMFCLLTAVLPTLLLVIPLYLRHSVYADVIYAVAESDVLEIVDGISAVFCQAHSLKMNSSFHAFQLAGMPDLSPNRKHIRLKKSMSLPDDTLEYWGFYLLKGSTVALSVCSRFQGSRVMVVKGEKNLKTCGLLDHRNEVAVHPHMASGQGQVRVTFDTEAQEVHSKQVTRPLKRTEQYANDDLEGVNLSDDADNVGKELTENDNITVLEQLAKQHIRKRYLQFQNGMGSVKSNGSIDSQNQTQHVRHARRRLKDSKISDSGKMEQNNGQKKHLEEFIKDKSGKMSRLGITERSTFNSSEGGGVQGEMHQKAKRAAHFAPTHLLDGGVEHGGNAGNMSEGADMESSVSSFENSLLTCYDGHILLAQSFLPSPMCTNVHVLEKHGTMETVHEVIADGYYYYIFYSDNDYVQNDIHAIFNIHKPTYQYAKHSRACFNQTECTFPIAFWSDETVIVEVPTRDGIEHEEDDITFLISSCYPRMSVYVIFPVSVLFLILGCAFM</sequence>
<evidence type="ECO:0008006" key="7">
    <source>
        <dbReference type="Google" id="ProtNLM"/>
    </source>
</evidence>
<dbReference type="STRING" id="105785.A0A2J7PVI1"/>
<keyword evidence="2" id="KW-0812">Transmembrane</keyword>
<dbReference type="PANTHER" id="PTHR39077">
    <property type="entry name" value="DUF4793 DOMAIN-CONTAINING PROTEIN"/>
    <property type="match status" value="1"/>
</dbReference>
<evidence type="ECO:0000313" key="5">
    <source>
        <dbReference type="EMBL" id="PNF20331.1"/>
    </source>
</evidence>
<dbReference type="OrthoDB" id="6435218at2759"/>
<evidence type="ECO:0000259" key="3">
    <source>
        <dbReference type="Pfam" id="PF16040"/>
    </source>
</evidence>
<feature type="region of interest" description="Disordered" evidence="1">
    <location>
        <begin position="238"/>
        <end position="276"/>
    </location>
</feature>
<feature type="domain" description="E3 ubiquitin-protein ligase APD1-4 middle" evidence="4">
    <location>
        <begin position="395"/>
        <end position="502"/>
    </location>
</feature>
<keyword evidence="2" id="KW-0472">Membrane</keyword>